<comment type="similarity">
    <text evidence="1 5">Belongs to the D-isomer specific 2-hydroxyacid dehydrogenase family.</text>
</comment>
<keyword evidence="4" id="KW-0520">NAD</keyword>
<dbReference type="InterPro" id="IPR036291">
    <property type="entry name" value="NAD(P)-bd_dom_sf"/>
</dbReference>
<dbReference type="Pfam" id="PF00389">
    <property type="entry name" value="2-Hacid_dh"/>
    <property type="match status" value="1"/>
</dbReference>
<dbReference type="RefSeq" id="WP_238203531.1">
    <property type="nucleotide sequence ID" value="NZ_BPQE01000014.1"/>
</dbReference>
<keyword evidence="2" id="KW-0028">Amino-acid biosynthesis</keyword>
<dbReference type="EMBL" id="JAUSVP010000003">
    <property type="protein sequence ID" value="MDQ0446934.1"/>
    <property type="molecule type" value="Genomic_DNA"/>
</dbReference>
<dbReference type="CDD" id="cd12169">
    <property type="entry name" value="PGDH_like_1"/>
    <property type="match status" value="1"/>
</dbReference>
<dbReference type="PROSITE" id="PS00065">
    <property type="entry name" value="D_2_HYDROXYACID_DH_1"/>
    <property type="match status" value="1"/>
</dbReference>
<comment type="caution">
    <text evidence="8">The sequence shown here is derived from an EMBL/GenBank/DDBJ whole genome shotgun (WGS) entry which is preliminary data.</text>
</comment>
<feature type="domain" description="D-isomer specific 2-hydroxyacid dehydrogenase catalytic" evidence="6">
    <location>
        <begin position="38"/>
        <end position="314"/>
    </location>
</feature>
<protein>
    <submittedName>
        <fullName evidence="8">Phosphoglycerate dehydrogenase-like enzyme</fullName>
    </submittedName>
</protein>
<reference evidence="8 9" key="1">
    <citation type="submission" date="2023-07" db="EMBL/GenBank/DDBJ databases">
        <title>Genomic Encyclopedia of Type Strains, Phase IV (KMG-IV): sequencing the most valuable type-strain genomes for metagenomic binning, comparative biology and taxonomic classification.</title>
        <authorList>
            <person name="Goeker M."/>
        </authorList>
    </citation>
    <scope>NUCLEOTIDE SEQUENCE [LARGE SCALE GENOMIC DNA]</scope>
    <source>
        <strain evidence="8 9">DSM 19013</strain>
    </source>
</reference>
<dbReference type="InterPro" id="IPR006139">
    <property type="entry name" value="D-isomer_2_OHA_DH_cat_dom"/>
</dbReference>
<evidence type="ECO:0000256" key="1">
    <source>
        <dbReference type="ARBA" id="ARBA00005854"/>
    </source>
</evidence>
<dbReference type="InterPro" id="IPR050857">
    <property type="entry name" value="D-2-hydroxyacid_DH"/>
</dbReference>
<organism evidence="8 9">
    <name type="scientific">Methylobacterium aerolatum</name>
    <dbReference type="NCBI Taxonomy" id="418708"/>
    <lineage>
        <taxon>Bacteria</taxon>
        <taxon>Pseudomonadati</taxon>
        <taxon>Pseudomonadota</taxon>
        <taxon>Alphaproteobacteria</taxon>
        <taxon>Hyphomicrobiales</taxon>
        <taxon>Methylobacteriaceae</taxon>
        <taxon>Methylobacterium</taxon>
    </lineage>
</organism>
<dbReference type="Proteomes" id="UP001231124">
    <property type="component" value="Unassembled WGS sequence"/>
</dbReference>
<keyword evidence="3 5" id="KW-0560">Oxidoreductase</keyword>
<evidence type="ECO:0000259" key="7">
    <source>
        <dbReference type="Pfam" id="PF02826"/>
    </source>
</evidence>
<evidence type="ECO:0000259" key="6">
    <source>
        <dbReference type="Pfam" id="PF00389"/>
    </source>
</evidence>
<evidence type="ECO:0000313" key="9">
    <source>
        <dbReference type="Proteomes" id="UP001231124"/>
    </source>
</evidence>
<dbReference type="SUPFAM" id="SSF52283">
    <property type="entry name" value="Formate/glycerate dehydrogenase catalytic domain-like"/>
    <property type="match status" value="1"/>
</dbReference>
<evidence type="ECO:0000256" key="3">
    <source>
        <dbReference type="ARBA" id="ARBA00023002"/>
    </source>
</evidence>
<dbReference type="InterPro" id="IPR029752">
    <property type="entry name" value="D-isomer_DH_CS1"/>
</dbReference>
<dbReference type="Gene3D" id="3.40.50.720">
    <property type="entry name" value="NAD(P)-binding Rossmann-like Domain"/>
    <property type="match status" value="2"/>
</dbReference>
<dbReference type="SUPFAM" id="SSF51735">
    <property type="entry name" value="NAD(P)-binding Rossmann-fold domains"/>
    <property type="match status" value="1"/>
</dbReference>
<evidence type="ECO:0000313" key="8">
    <source>
        <dbReference type="EMBL" id="MDQ0446934.1"/>
    </source>
</evidence>
<name>A0ABU0HX70_9HYPH</name>
<sequence length="318" mass="34331">MTTCLILDDYQDAALRFADWDRLAPGVRVGRIGEYIGDRDELVSRIGEAEILVIMRERTPFPADLLARLPRLKLLVTSGMRNLSIDLAAARQRGITVCGTESSPTPPAELTWALILGLARHLPLEAGNLRANGPWQSTVGVDLAGKTLGVMGLGKIGQRVAAVGRAFGMEVIAWSQNLTAERAAEAGATLAPSKEALCEAADVLSLHLVLGERTRSIVGEAELRRMRESAFLINTSRAGLVDQAALVAALERGWIAGAGLDVFDTEPLPPDSLFRHLPNVLALPHLGYVSEANYRRFFTQAVEDIEAWLGGAPVRVLE</sequence>
<gene>
    <name evidence="8" type="ORF">QO012_001425</name>
</gene>
<evidence type="ECO:0000256" key="2">
    <source>
        <dbReference type="ARBA" id="ARBA00022605"/>
    </source>
</evidence>
<dbReference type="PANTHER" id="PTHR42789:SF1">
    <property type="entry name" value="D-ISOMER SPECIFIC 2-HYDROXYACID DEHYDROGENASE FAMILY PROTEIN (AFU_ORTHOLOGUE AFUA_6G10090)"/>
    <property type="match status" value="1"/>
</dbReference>
<feature type="domain" description="D-isomer specific 2-hydroxyacid dehydrogenase NAD-binding" evidence="7">
    <location>
        <begin position="113"/>
        <end position="287"/>
    </location>
</feature>
<keyword evidence="9" id="KW-1185">Reference proteome</keyword>
<accession>A0ABU0HX70</accession>
<proteinExistence type="inferred from homology"/>
<dbReference type="InterPro" id="IPR006140">
    <property type="entry name" value="D-isomer_DH_NAD-bd"/>
</dbReference>
<dbReference type="Pfam" id="PF02826">
    <property type="entry name" value="2-Hacid_dh_C"/>
    <property type="match status" value="1"/>
</dbReference>
<evidence type="ECO:0000256" key="4">
    <source>
        <dbReference type="ARBA" id="ARBA00023027"/>
    </source>
</evidence>
<dbReference type="PANTHER" id="PTHR42789">
    <property type="entry name" value="D-ISOMER SPECIFIC 2-HYDROXYACID DEHYDROGENASE FAMILY PROTEIN (AFU_ORTHOLOGUE AFUA_6G10090)"/>
    <property type="match status" value="1"/>
</dbReference>
<evidence type="ECO:0000256" key="5">
    <source>
        <dbReference type="RuleBase" id="RU003719"/>
    </source>
</evidence>